<keyword evidence="1" id="KW-0472">Membrane</keyword>
<feature type="transmembrane region" description="Helical" evidence="1">
    <location>
        <begin position="151"/>
        <end position="176"/>
    </location>
</feature>
<dbReference type="Proteomes" id="UP000018420">
    <property type="component" value="Unassembled WGS sequence"/>
</dbReference>
<keyword evidence="1" id="KW-1133">Transmembrane helix</keyword>
<evidence type="ECO:0000256" key="1">
    <source>
        <dbReference type="SAM" id="Phobius"/>
    </source>
</evidence>
<evidence type="ECO:0000313" key="2">
    <source>
        <dbReference type="EMBL" id="EPR80261.1"/>
    </source>
</evidence>
<dbReference type="EMBL" id="ASYZ01000223">
    <property type="protein sequence ID" value="EPR80261.1"/>
    <property type="molecule type" value="Genomic_DNA"/>
</dbReference>
<keyword evidence="1" id="KW-0812">Transmembrane</keyword>
<proteinExistence type="predicted"/>
<dbReference type="PATRIC" id="fig|1330047.3.peg.3326"/>
<organism evidence="2 3">
    <name type="scientific">Acinetobacter junii CIP 107470 = MTCC 11364</name>
    <dbReference type="NCBI Taxonomy" id="1217666"/>
    <lineage>
        <taxon>Bacteria</taxon>
        <taxon>Pseudomonadati</taxon>
        <taxon>Pseudomonadota</taxon>
        <taxon>Gammaproteobacteria</taxon>
        <taxon>Moraxellales</taxon>
        <taxon>Moraxellaceae</taxon>
        <taxon>Acinetobacter</taxon>
    </lineage>
</organism>
<protein>
    <submittedName>
        <fullName evidence="2">Uncharacterized protein</fullName>
    </submittedName>
</protein>
<feature type="transmembrane region" description="Helical" evidence="1">
    <location>
        <begin position="27"/>
        <end position="47"/>
    </location>
</feature>
<feature type="transmembrane region" description="Helical" evidence="1">
    <location>
        <begin position="125"/>
        <end position="145"/>
    </location>
</feature>
<evidence type="ECO:0000313" key="3">
    <source>
        <dbReference type="Proteomes" id="UP000018420"/>
    </source>
</evidence>
<accession>S7WBE7</accession>
<feature type="transmembrane region" description="Helical" evidence="1">
    <location>
        <begin position="81"/>
        <end position="104"/>
    </location>
</feature>
<name>S7WBE7_ACIJU</name>
<dbReference type="InterPro" id="IPR011010">
    <property type="entry name" value="DNA_brk_join_enz"/>
</dbReference>
<reference evidence="2 3" key="1">
    <citation type="submission" date="2013-05" db="EMBL/GenBank/DDBJ databases">
        <title>Genome assembly of Acinetobacter junii MTCC 11364.</title>
        <authorList>
            <person name="Khatri I."/>
            <person name="Singh N.K."/>
            <person name="Subramanian S."/>
            <person name="Mayilraj S."/>
        </authorList>
    </citation>
    <scope>NUCLEOTIDE SEQUENCE [LARGE SCALE GENOMIC DNA]</scope>
    <source>
        <strain evidence="2 3">MTCC 11364</strain>
    </source>
</reference>
<sequence>MTHKKLENLYDYNGNEKFLSEIEAHKTLYISICLYLYIFFILSFYILSKDHYIEYNILNQYIKLNIGQSNTFFNDLKNASLYLFAAQATLIGLIFPIVIAYVSLANVGRASSDKLMNIYKKHTGFKLLATSSFLLLASYAFLFILDSFFTILLFKISQFLFLIWFVFNLYLIYIFLSKTIDFIYGSKKINEITKYAYNHKKGVRDGFSIISDELSYFLENKNISRAQELEMDLVDFLQTNYTKHSFTNDDMSFFLDEIRKIIDNTMDYNNPHSIKKILYIYYYLGGRLSKINQGVFLDKLLEMHYVVLFDLNNKLNISNDYKDYVYSIFLTSWDSWNSWKNLLKTNQTLNHYSIWLWHICMLTTSARPSESFPPNLDYIDLDNQLMAVADKEQRYSGTIGRYLPFNNFLHDEIQHYLKYLKHFLHLTKAYLSQEQVQAIQEVFDGERLLLLFYDSKGYVRNLELSDIQKYCTEIALQRNWTRHFARYFFAQYCNEDLIKGIFGHDEAMQELFDRYSGFETTDYDQIRAAQDKLIEILELKSMSTFNGIMIK</sequence>
<dbReference type="GO" id="GO:0003677">
    <property type="term" value="F:DNA binding"/>
    <property type="evidence" value="ECO:0007669"/>
    <property type="project" value="InterPro"/>
</dbReference>
<comment type="caution">
    <text evidence="2">The sequence shown here is derived from an EMBL/GenBank/DDBJ whole genome shotgun (WGS) entry which is preliminary data.</text>
</comment>
<gene>
    <name evidence="2" type="ORF">L292_1707</name>
</gene>
<dbReference type="eggNOG" id="COG0582">
    <property type="taxonomic scope" value="Bacteria"/>
</dbReference>
<dbReference type="AlphaFoldDB" id="S7WBE7"/>
<dbReference type="SUPFAM" id="SSF56349">
    <property type="entry name" value="DNA breaking-rejoining enzymes"/>
    <property type="match status" value="1"/>
</dbReference>